<feature type="domain" description="Malonyl-CoA:ACP transacylase (MAT)" evidence="8">
    <location>
        <begin position="17"/>
        <end position="311"/>
    </location>
</feature>
<dbReference type="InterPro" id="IPR001227">
    <property type="entry name" value="Ac_transferase_dom_sf"/>
</dbReference>
<dbReference type="InterPro" id="IPR050858">
    <property type="entry name" value="Mal-CoA-ACP_Trans/PKS_FabD"/>
</dbReference>
<evidence type="ECO:0000256" key="5">
    <source>
        <dbReference type="ARBA" id="ARBA00048462"/>
    </source>
</evidence>
<dbReference type="GO" id="GO:0005829">
    <property type="term" value="C:cytosol"/>
    <property type="evidence" value="ECO:0007669"/>
    <property type="project" value="TreeGrafter"/>
</dbReference>
<dbReference type="Gene3D" id="3.40.366.10">
    <property type="entry name" value="Malonyl-Coenzyme A Acyl Carrier Protein, domain 2"/>
    <property type="match status" value="1"/>
</dbReference>
<evidence type="ECO:0000256" key="2">
    <source>
        <dbReference type="ARBA" id="ARBA00018953"/>
    </source>
</evidence>
<name>A0A7C4ER00_9BACT</name>
<comment type="caution">
    <text evidence="9">The sequence shown here is derived from an EMBL/GenBank/DDBJ whole genome shotgun (WGS) entry which is preliminary data.</text>
</comment>
<dbReference type="SMART" id="SM00827">
    <property type="entry name" value="PKS_AT"/>
    <property type="match status" value="1"/>
</dbReference>
<dbReference type="InterPro" id="IPR014043">
    <property type="entry name" value="Acyl_transferase_dom"/>
</dbReference>
<evidence type="ECO:0000256" key="6">
    <source>
        <dbReference type="PIRNR" id="PIRNR000446"/>
    </source>
</evidence>
<dbReference type="InterPro" id="IPR024925">
    <property type="entry name" value="Malonyl_CoA-ACP_transAc"/>
</dbReference>
<comment type="similarity">
    <text evidence="6">Belongs to the fabD family.</text>
</comment>
<dbReference type="GO" id="GO:0006633">
    <property type="term" value="P:fatty acid biosynthetic process"/>
    <property type="evidence" value="ECO:0007669"/>
    <property type="project" value="TreeGrafter"/>
</dbReference>
<evidence type="ECO:0000313" key="9">
    <source>
        <dbReference type="EMBL" id="HGH59989.1"/>
    </source>
</evidence>
<comment type="catalytic activity">
    <reaction evidence="5 6">
        <text>holo-[ACP] + malonyl-CoA = malonyl-[ACP] + CoA</text>
        <dbReference type="Rhea" id="RHEA:41792"/>
        <dbReference type="Rhea" id="RHEA-COMP:9623"/>
        <dbReference type="Rhea" id="RHEA-COMP:9685"/>
        <dbReference type="ChEBI" id="CHEBI:57287"/>
        <dbReference type="ChEBI" id="CHEBI:57384"/>
        <dbReference type="ChEBI" id="CHEBI:64479"/>
        <dbReference type="ChEBI" id="CHEBI:78449"/>
        <dbReference type="EC" id="2.3.1.39"/>
    </reaction>
</comment>
<proteinExistence type="inferred from homology"/>
<evidence type="ECO:0000259" key="8">
    <source>
        <dbReference type="SMART" id="SM00827"/>
    </source>
</evidence>
<dbReference type="PIRSF" id="PIRSF000446">
    <property type="entry name" value="Mct"/>
    <property type="match status" value="1"/>
</dbReference>
<sequence length="322" mass="34986">MPVTEGLDHDIAAVAFLFPGQGSQYVGMGAALAQGSDITRDFLHRADACLGYPLSRIMDGDPPGALDQTCYTQPAIFVHSAAIFEQFRSRCSVTPLVAAGHSLGEYTALYAAGSLDFEDALRIVQERARRMEEAQPPATCGMAAVMGIARDRLESILEESRRGDVLAFANFNAPDQIVISGHLSALHRAMETIKGEKRARAVLLNVSSAFHTSLMEPAVAHLAEALKNTRMRPLQGPVLANLDAKPYSSNPDQMRERLLRQLVNPVRWEDCVTEMAAQGATTFIEFGPGKVLTGLLRRIDKTLTGMNVSDISSCEECVARLQ</sequence>
<dbReference type="FunFam" id="3.30.70.250:FF:000001">
    <property type="entry name" value="Malonyl CoA-acyl carrier protein transacylase"/>
    <property type="match status" value="1"/>
</dbReference>
<dbReference type="Pfam" id="PF00698">
    <property type="entry name" value="Acyl_transf_1"/>
    <property type="match status" value="1"/>
</dbReference>
<gene>
    <name evidence="9" type="primary">fabD</name>
    <name evidence="9" type="ORF">ENV54_01675</name>
</gene>
<keyword evidence="4 6" id="KW-0012">Acyltransferase</keyword>
<evidence type="ECO:0000256" key="7">
    <source>
        <dbReference type="PIRSR" id="PIRSR000446-1"/>
    </source>
</evidence>
<protein>
    <recommendedName>
        <fullName evidence="2 6">Malonyl CoA-acyl carrier protein transacylase</fullName>
        <ecNumber evidence="1 6">2.3.1.39</ecNumber>
    </recommendedName>
</protein>
<accession>A0A7C4ER00</accession>
<evidence type="ECO:0000256" key="4">
    <source>
        <dbReference type="ARBA" id="ARBA00023315"/>
    </source>
</evidence>
<dbReference type="AlphaFoldDB" id="A0A7C4ER00"/>
<dbReference type="NCBIfam" id="TIGR00128">
    <property type="entry name" value="fabD"/>
    <property type="match status" value="1"/>
</dbReference>
<reference evidence="9" key="1">
    <citation type="journal article" date="2020" name="mSystems">
        <title>Genome- and Community-Level Interaction Insights into Carbon Utilization and Element Cycling Functions of Hydrothermarchaeota in Hydrothermal Sediment.</title>
        <authorList>
            <person name="Zhou Z."/>
            <person name="Liu Y."/>
            <person name="Xu W."/>
            <person name="Pan J."/>
            <person name="Luo Z.H."/>
            <person name="Li M."/>
        </authorList>
    </citation>
    <scope>NUCLEOTIDE SEQUENCE [LARGE SCALE GENOMIC DNA]</scope>
    <source>
        <strain evidence="9">SpSt-769</strain>
    </source>
</reference>
<evidence type="ECO:0000256" key="1">
    <source>
        <dbReference type="ARBA" id="ARBA00013258"/>
    </source>
</evidence>
<feature type="active site" evidence="7">
    <location>
        <position position="102"/>
    </location>
</feature>
<dbReference type="InterPro" id="IPR016036">
    <property type="entry name" value="Malonyl_transacylase_ACP-bd"/>
</dbReference>
<dbReference type="SUPFAM" id="SSF52151">
    <property type="entry name" value="FabD/lysophospholipase-like"/>
    <property type="match status" value="1"/>
</dbReference>
<dbReference type="EMBL" id="DTGT01000055">
    <property type="protein sequence ID" value="HGH59989.1"/>
    <property type="molecule type" value="Genomic_DNA"/>
</dbReference>
<feature type="active site" evidence="7">
    <location>
        <position position="211"/>
    </location>
</feature>
<dbReference type="PANTHER" id="PTHR42681">
    <property type="entry name" value="MALONYL-COA-ACYL CARRIER PROTEIN TRANSACYLASE, MITOCHONDRIAL"/>
    <property type="match status" value="1"/>
</dbReference>
<dbReference type="Gene3D" id="3.30.70.250">
    <property type="entry name" value="Malonyl-CoA ACP transacylase, ACP-binding"/>
    <property type="match status" value="1"/>
</dbReference>
<dbReference type="SUPFAM" id="SSF55048">
    <property type="entry name" value="Probable ACP-binding domain of malonyl-CoA ACP transacylase"/>
    <property type="match status" value="1"/>
</dbReference>
<dbReference type="PANTHER" id="PTHR42681:SF1">
    <property type="entry name" value="MALONYL-COA-ACYL CARRIER PROTEIN TRANSACYLASE, MITOCHONDRIAL"/>
    <property type="match status" value="1"/>
</dbReference>
<evidence type="ECO:0000256" key="3">
    <source>
        <dbReference type="ARBA" id="ARBA00022679"/>
    </source>
</evidence>
<dbReference type="InterPro" id="IPR016035">
    <property type="entry name" value="Acyl_Trfase/lysoPLipase"/>
</dbReference>
<dbReference type="EC" id="2.3.1.39" evidence="1 6"/>
<dbReference type="InterPro" id="IPR004410">
    <property type="entry name" value="Malonyl_CoA-ACP_transAc_FabD"/>
</dbReference>
<keyword evidence="3 6" id="KW-0808">Transferase</keyword>
<dbReference type="GO" id="GO:0004314">
    <property type="term" value="F:[acyl-carrier-protein] S-malonyltransferase activity"/>
    <property type="evidence" value="ECO:0007669"/>
    <property type="project" value="UniProtKB-EC"/>
</dbReference>
<organism evidence="9">
    <name type="scientific">Desulfomonile tiedjei</name>
    <dbReference type="NCBI Taxonomy" id="2358"/>
    <lineage>
        <taxon>Bacteria</taxon>
        <taxon>Pseudomonadati</taxon>
        <taxon>Thermodesulfobacteriota</taxon>
        <taxon>Desulfomonilia</taxon>
        <taxon>Desulfomonilales</taxon>
        <taxon>Desulfomonilaceae</taxon>
        <taxon>Desulfomonile</taxon>
    </lineage>
</organism>